<evidence type="ECO:0000256" key="1">
    <source>
        <dbReference type="ARBA" id="ARBA00022741"/>
    </source>
</evidence>
<evidence type="ECO:0000313" key="4">
    <source>
        <dbReference type="Proteomes" id="UP000053890"/>
    </source>
</evidence>
<reference evidence="3 4" key="1">
    <citation type="journal article" date="2015" name="Front. Microbiol.">
        <title>Genome sequence of the plant growth promoting endophytic yeast Rhodotorula graminis WP1.</title>
        <authorList>
            <person name="Firrincieli A."/>
            <person name="Otillar R."/>
            <person name="Salamov A."/>
            <person name="Schmutz J."/>
            <person name="Khan Z."/>
            <person name="Redman R.S."/>
            <person name="Fleck N.D."/>
            <person name="Lindquist E."/>
            <person name="Grigoriev I.V."/>
            <person name="Doty S.L."/>
        </authorList>
    </citation>
    <scope>NUCLEOTIDE SEQUENCE [LARGE SCALE GENOMIC DNA]</scope>
    <source>
        <strain evidence="3 4">WP1</strain>
    </source>
</reference>
<dbReference type="AlphaFoldDB" id="A0A194S6J5"/>
<dbReference type="PANTHER" id="PTHR47978">
    <property type="match status" value="1"/>
</dbReference>
<evidence type="ECO:0000313" key="3">
    <source>
        <dbReference type="EMBL" id="KPV75036.1"/>
    </source>
</evidence>
<feature type="region of interest" description="Disordered" evidence="2">
    <location>
        <begin position="1"/>
        <end position="26"/>
    </location>
</feature>
<name>A0A194S6J5_RHOGW</name>
<organism evidence="3 4">
    <name type="scientific">Rhodotorula graminis (strain WP1)</name>
    <dbReference type="NCBI Taxonomy" id="578459"/>
    <lineage>
        <taxon>Eukaryota</taxon>
        <taxon>Fungi</taxon>
        <taxon>Dikarya</taxon>
        <taxon>Basidiomycota</taxon>
        <taxon>Pucciniomycotina</taxon>
        <taxon>Microbotryomycetes</taxon>
        <taxon>Sporidiobolales</taxon>
        <taxon>Sporidiobolaceae</taxon>
        <taxon>Rhodotorula</taxon>
    </lineage>
</organism>
<dbReference type="GO" id="GO:0003924">
    <property type="term" value="F:GTPase activity"/>
    <property type="evidence" value="ECO:0007669"/>
    <property type="project" value="InterPro"/>
</dbReference>
<dbReference type="PROSITE" id="PS51421">
    <property type="entry name" value="RAS"/>
    <property type="match status" value="1"/>
</dbReference>
<proteinExistence type="predicted"/>
<dbReference type="Gene3D" id="3.40.50.300">
    <property type="entry name" value="P-loop containing nucleotide triphosphate hydrolases"/>
    <property type="match status" value="1"/>
</dbReference>
<dbReference type="InterPro" id="IPR001806">
    <property type="entry name" value="Small_GTPase"/>
</dbReference>
<dbReference type="SUPFAM" id="SSF52540">
    <property type="entry name" value="P-loop containing nucleoside triphosphate hydrolases"/>
    <property type="match status" value="1"/>
</dbReference>
<dbReference type="CDD" id="cd00154">
    <property type="entry name" value="Rab"/>
    <property type="match status" value="1"/>
</dbReference>
<dbReference type="SMART" id="SM00173">
    <property type="entry name" value="RAS"/>
    <property type="match status" value="1"/>
</dbReference>
<dbReference type="SMART" id="SM00174">
    <property type="entry name" value="RHO"/>
    <property type="match status" value="1"/>
</dbReference>
<dbReference type="InterPro" id="IPR005225">
    <property type="entry name" value="Small_GTP-bd"/>
</dbReference>
<dbReference type="InterPro" id="IPR027417">
    <property type="entry name" value="P-loop_NTPase"/>
</dbReference>
<keyword evidence="4" id="KW-1185">Reference proteome</keyword>
<protein>
    <submittedName>
        <fullName evidence="3">Uncharacterized protein</fullName>
    </submittedName>
</protein>
<dbReference type="FunFam" id="3.40.50.300:FF:001447">
    <property type="entry name" value="Ras-related protein Rab-1B"/>
    <property type="match status" value="1"/>
</dbReference>
<dbReference type="Pfam" id="PF00071">
    <property type="entry name" value="Ras"/>
    <property type="match status" value="1"/>
</dbReference>
<dbReference type="PRINTS" id="PR00449">
    <property type="entry name" value="RASTRNSFRMNG"/>
</dbReference>
<feature type="non-terminal residue" evidence="3">
    <location>
        <position position="1"/>
    </location>
</feature>
<dbReference type="EMBL" id="KQ474079">
    <property type="protein sequence ID" value="KPV75036.1"/>
    <property type="molecule type" value="Genomic_DNA"/>
</dbReference>
<dbReference type="OrthoDB" id="2528632at2759"/>
<feature type="non-terminal residue" evidence="3">
    <location>
        <position position="125"/>
    </location>
</feature>
<evidence type="ECO:0000256" key="2">
    <source>
        <dbReference type="SAM" id="MobiDB-lite"/>
    </source>
</evidence>
<dbReference type="GeneID" id="28972431"/>
<dbReference type="STRING" id="578459.A0A194S6J5"/>
<dbReference type="Proteomes" id="UP000053890">
    <property type="component" value="Unassembled WGS sequence"/>
</dbReference>
<dbReference type="NCBIfam" id="TIGR00231">
    <property type="entry name" value="small_GTP"/>
    <property type="match status" value="1"/>
</dbReference>
<dbReference type="RefSeq" id="XP_018271085.1">
    <property type="nucleotide sequence ID" value="XM_018411982.1"/>
</dbReference>
<dbReference type="SMART" id="SM00175">
    <property type="entry name" value="RAB"/>
    <property type="match status" value="1"/>
</dbReference>
<keyword evidence="1" id="KW-0547">Nucleotide-binding</keyword>
<gene>
    <name evidence="3" type="ORF">RHOBADRAFT_10213</name>
</gene>
<sequence>VGSQGVGKTSLINRSTTGHFSPSRSSTIGASFLTKKLTVADTRVHFQLWDAAGQERFRALMPLYYRGAQAAILVYDVTDEASLQDIKFWIEELRKNMSDELMIIVVGTKADLAGSYPTVPLADAQ</sequence>
<accession>A0A194S6J5</accession>
<dbReference type="GO" id="GO:0005525">
    <property type="term" value="F:GTP binding"/>
    <property type="evidence" value="ECO:0007669"/>
    <property type="project" value="InterPro"/>
</dbReference>
<dbReference type="PROSITE" id="PS51419">
    <property type="entry name" value="RAB"/>
    <property type="match status" value="1"/>
</dbReference>
<dbReference type="OMA" id="RDANICF"/>